<dbReference type="AlphaFoldDB" id="W4V9P3"/>
<reference evidence="1" key="1">
    <citation type="journal article" date="2014" name="Genome Announc.">
        <title>Draft Genome Sequence of Clostridium straminisolvens Strain JCM 21531T, Isolated from a Cellulose-Degrading Bacterial Community.</title>
        <authorList>
            <person name="Yuki M."/>
            <person name="Oshima K."/>
            <person name="Suda W."/>
            <person name="Sakamoto M."/>
            <person name="Kitamura K."/>
            <person name="Iida T."/>
            <person name="Hattori M."/>
            <person name="Ohkuma M."/>
        </authorList>
    </citation>
    <scope>NUCLEOTIDE SEQUENCE [LARGE SCALE GENOMIC DNA]</scope>
    <source>
        <strain evidence="1">JCM 21531</strain>
    </source>
</reference>
<organism evidence="1 2">
    <name type="scientific">Acetivibrio straminisolvens JCM 21531</name>
    <dbReference type="NCBI Taxonomy" id="1294263"/>
    <lineage>
        <taxon>Bacteria</taxon>
        <taxon>Bacillati</taxon>
        <taxon>Bacillota</taxon>
        <taxon>Clostridia</taxon>
        <taxon>Eubacteriales</taxon>
        <taxon>Oscillospiraceae</taxon>
        <taxon>Acetivibrio</taxon>
    </lineage>
</organism>
<protein>
    <submittedName>
        <fullName evidence="1">Uncharacterized protein</fullName>
    </submittedName>
</protein>
<evidence type="ECO:0000313" key="1">
    <source>
        <dbReference type="EMBL" id="GAE89538.1"/>
    </source>
</evidence>
<name>W4V9P3_9FIRM</name>
<dbReference type="OrthoDB" id="2055839at2"/>
<sequence length="101" mass="11099">MAFFTSTFLAARRKEWLDKIAKAQYRIGSTWYDGAITSREVVGNSVVIMVSVTDPVSTASTIVESRLIDVGGNVAGSRSENILKNVNQGVLLKYEFPINEV</sequence>
<evidence type="ECO:0000313" key="2">
    <source>
        <dbReference type="Proteomes" id="UP000019109"/>
    </source>
</evidence>
<dbReference type="STRING" id="1294263.JCM21531_3077"/>
<dbReference type="EMBL" id="BAVR01000039">
    <property type="protein sequence ID" value="GAE89538.1"/>
    <property type="molecule type" value="Genomic_DNA"/>
</dbReference>
<dbReference type="Proteomes" id="UP000019109">
    <property type="component" value="Unassembled WGS sequence"/>
</dbReference>
<dbReference type="RefSeq" id="WP_038289824.1">
    <property type="nucleotide sequence ID" value="NZ_BAVR01000039.1"/>
</dbReference>
<keyword evidence="2" id="KW-1185">Reference proteome</keyword>
<comment type="caution">
    <text evidence="1">The sequence shown here is derived from an EMBL/GenBank/DDBJ whole genome shotgun (WGS) entry which is preliminary data.</text>
</comment>
<accession>W4V9P3</accession>
<proteinExistence type="predicted"/>
<gene>
    <name evidence="1" type="ORF">JCM21531_3077</name>
</gene>